<feature type="region of interest" description="Disordered" evidence="1">
    <location>
        <begin position="449"/>
        <end position="475"/>
    </location>
</feature>
<dbReference type="EC" id="3.1.4.52" evidence="3"/>
<dbReference type="InterPro" id="IPR003607">
    <property type="entry name" value="HD/PDEase_dom"/>
</dbReference>
<dbReference type="AlphaFoldDB" id="A0A517P6B7"/>
<proteinExistence type="predicted"/>
<feature type="compositionally biased region" description="Basic and acidic residues" evidence="1">
    <location>
        <begin position="1"/>
        <end position="17"/>
    </location>
</feature>
<dbReference type="SUPFAM" id="SSF109604">
    <property type="entry name" value="HD-domain/PDEase-like"/>
    <property type="match status" value="1"/>
</dbReference>
<dbReference type="Proteomes" id="UP000318741">
    <property type="component" value="Chromosome"/>
</dbReference>
<dbReference type="PROSITE" id="PS51832">
    <property type="entry name" value="HD_GYP"/>
    <property type="match status" value="1"/>
</dbReference>
<gene>
    <name evidence="3" type="primary">rpfG_1</name>
    <name evidence="3" type="ORF">CA12_10100</name>
</gene>
<keyword evidence="3" id="KW-0378">Hydrolase</keyword>
<feature type="domain" description="HD-GYP" evidence="2">
    <location>
        <begin position="199"/>
        <end position="400"/>
    </location>
</feature>
<dbReference type="CDD" id="cd00077">
    <property type="entry name" value="HDc"/>
    <property type="match status" value="1"/>
</dbReference>
<dbReference type="OrthoDB" id="9759601at2"/>
<name>A0A517P6B7_9PLAN</name>
<dbReference type="KEGG" id="acaf:CA12_10100"/>
<accession>A0A517P6B7</accession>
<dbReference type="InterPro" id="IPR037522">
    <property type="entry name" value="HD_GYP_dom"/>
</dbReference>
<dbReference type="Gene3D" id="1.10.3210.10">
    <property type="entry name" value="Hypothetical protein af1432"/>
    <property type="match status" value="1"/>
</dbReference>
<sequence>MSSPDLEHAAAEPRDAVLPDAGPPAVGLPAVNQDEYVPLRRCDLRRGTVLKTPVLDERGVLLLAAGQVISDTFHAKLVDRGLLSVQVHAGEVAELLAGIPQGEATQAPRARIGVVAPAANATSEALDQIAMSGRGLGLPRQGVPFGEEQIDRSGAPYDPARRDACVARLSEAVGAAGVIQRDIASGRGVDLPGLNSIAEGALDDLAADRDLFAAIGLSPHSAGYPTRHGVHASMLAAAVGATLGLDRPTLNELTIGVLVHDAGMLRLDPALYDTPGPLGKAAFLEITKHPVLVFEALKSARDIPPRAAFIAYQMHERCDGSGYPRRRTAPQLHALAKIAAVVDAFAALTSPRPYRPALAPHHAMRHVLKEAAAGAFDLEAVRALLRTVSLFPLGSRVKLDDGRRGRVLRITDDYSRPLIELDPPGGVAGRGGASGELLDLSAHPQRRVTGVSADAPPLIDEAGAEGTRAPLAAAA</sequence>
<dbReference type="PANTHER" id="PTHR43155">
    <property type="entry name" value="CYCLIC DI-GMP PHOSPHODIESTERASE PA4108-RELATED"/>
    <property type="match status" value="1"/>
</dbReference>
<dbReference type="PANTHER" id="PTHR43155:SF2">
    <property type="entry name" value="CYCLIC DI-GMP PHOSPHODIESTERASE PA4108"/>
    <property type="match status" value="1"/>
</dbReference>
<dbReference type="GO" id="GO:0071111">
    <property type="term" value="F:cyclic-guanylate-specific phosphodiesterase activity"/>
    <property type="evidence" value="ECO:0007669"/>
    <property type="project" value="UniProtKB-EC"/>
</dbReference>
<evidence type="ECO:0000259" key="2">
    <source>
        <dbReference type="PROSITE" id="PS51832"/>
    </source>
</evidence>
<dbReference type="RefSeq" id="WP_145357779.1">
    <property type="nucleotide sequence ID" value="NZ_CP036265.1"/>
</dbReference>
<dbReference type="Pfam" id="PF13487">
    <property type="entry name" value="HD_5"/>
    <property type="match status" value="1"/>
</dbReference>
<feature type="region of interest" description="Disordered" evidence="1">
    <location>
        <begin position="1"/>
        <end position="23"/>
    </location>
</feature>
<evidence type="ECO:0000313" key="3">
    <source>
        <dbReference type="EMBL" id="QDT14930.1"/>
    </source>
</evidence>
<evidence type="ECO:0000256" key="1">
    <source>
        <dbReference type="SAM" id="MobiDB-lite"/>
    </source>
</evidence>
<evidence type="ECO:0000313" key="4">
    <source>
        <dbReference type="Proteomes" id="UP000318741"/>
    </source>
</evidence>
<dbReference type="EMBL" id="CP036265">
    <property type="protein sequence ID" value="QDT14930.1"/>
    <property type="molecule type" value="Genomic_DNA"/>
</dbReference>
<organism evidence="3 4">
    <name type="scientific">Alienimonas californiensis</name>
    <dbReference type="NCBI Taxonomy" id="2527989"/>
    <lineage>
        <taxon>Bacteria</taxon>
        <taxon>Pseudomonadati</taxon>
        <taxon>Planctomycetota</taxon>
        <taxon>Planctomycetia</taxon>
        <taxon>Planctomycetales</taxon>
        <taxon>Planctomycetaceae</taxon>
        <taxon>Alienimonas</taxon>
    </lineage>
</organism>
<protein>
    <submittedName>
        <fullName evidence="3">Cyclic di-GMP phosphodiesterase response regulator RpfG</fullName>
        <ecNumber evidence="3">3.1.4.52</ecNumber>
    </submittedName>
</protein>
<reference evidence="3 4" key="1">
    <citation type="submission" date="2019-02" db="EMBL/GenBank/DDBJ databases">
        <title>Deep-cultivation of Planctomycetes and their phenomic and genomic characterization uncovers novel biology.</title>
        <authorList>
            <person name="Wiegand S."/>
            <person name="Jogler M."/>
            <person name="Boedeker C."/>
            <person name="Pinto D."/>
            <person name="Vollmers J."/>
            <person name="Rivas-Marin E."/>
            <person name="Kohn T."/>
            <person name="Peeters S.H."/>
            <person name="Heuer A."/>
            <person name="Rast P."/>
            <person name="Oberbeckmann S."/>
            <person name="Bunk B."/>
            <person name="Jeske O."/>
            <person name="Meyerdierks A."/>
            <person name="Storesund J.E."/>
            <person name="Kallscheuer N."/>
            <person name="Luecker S."/>
            <person name="Lage O.M."/>
            <person name="Pohl T."/>
            <person name="Merkel B.J."/>
            <person name="Hornburger P."/>
            <person name="Mueller R.-W."/>
            <person name="Bruemmer F."/>
            <person name="Labrenz M."/>
            <person name="Spormann A.M."/>
            <person name="Op den Camp H."/>
            <person name="Overmann J."/>
            <person name="Amann R."/>
            <person name="Jetten M.S.M."/>
            <person name="Mascher T."/>
            <person name="Medema M.H."/>
            <person name="Devos D.P."/>
            <person name="Kaster A.-K."/>
            <person name="Ovreas L."/>
            <person name="Rohde M."/>
            <person name="Galperin M.Y."/>
            <person name="Jogler C."/>
        </authorList>
    </citation>
    <scope>NUCLEOTIDE SEQUENCE [LARGE SCALE GENOMIC DNA]</scope>
    <source>
        <strain evidence="3 4">CA12</strain>
    </source>
</reference>
<keyword evidence="4" id="KW-1185">Reference proteome</keyword>